<dbReference type="SUPFAM" id="SSF51905">
    <property type="entry name" value="FAD/NAD(P)-binding domain"/>
    <property type="match status" value="1"/>
</dbReference>
<sequence>MTTFYVDVVIVGAGPAGATCGISYLHHGGDRVLVIDSSDLQQVRVGEHVSPSLLDILGYLHMDTDALKQECFHPNYGKTSYWGSHLASLHDSLFTTVGTTFNVDRDAFDLALLKTLIDRGGNVLPRCSKLSVNQTENNGWHLIAHHASQGKIHVMANYLIDATGRSAVISRQLGIERKKLDRLVAVGCFLETDQTTQPMEQVLETCEQGWWYSAALTPQQTVLTWFSDADLVSQYQWQKPNNWCRLLGQAPQLCKRLKDATAKRLWVRPANSQISINRQPEYFIAVGDAAAAFDPVSSMGLGFAVSSGCFAGKALMASQQNTNSLAFDTYRDDVQRNFIHYCHLKSEVYKREKRWPTSAFWSRRHTLKDTSTNYL</sequence>
<dbReference type="Pfam" id="PF01494">
    <property type="entry name" value="FAD_binding_3"/>
    <property type="match status" value="1"/>
</dbReference>
<dbReference type="NCBIfam" id="NF038171">
    <property type="entry name" value="maturase_LodB"/>
    <property type="match status" value="1"/>
</dbReference>
<dbReference type="PANTHER" id="PTHR43747:SF1">
    <property type="entry name" value="SLR1998 PROTEIN"/>
    <property type="match status" value="1"/>
</dbReference>
<evidence type="ECO:0000259" key="1">
    <source>
        <dbReference type="Pfam" id="PF01494"/>
    </source>
</evidence>
<reference evidence="2 3" key="1">
    <citation type="submission" date="2020-07" db="EMBL/GenBank/DDBJ databases">
        <title>Endozoicomonas sp. nov., isolated from sediment.</title>
        <authorList>
            <person name="Gu T."/>
        </authorList>
    </citation>
    <scope>NUCLEOTIDE SEQUENCE [LARGE SCALE GENOMIC DNA]</scope>
    <source>
        <strain evidence="2 3">SM1973</strain>
    </source>
</reference>
<dbReference type="PANTHER" id="PTHR43747">
    <property type="entry name" value="FAD-BINDING PROTEIN"/>
    <property type="match status" value="1"/>
</dbReference>
<feature type="domain" description="FAD-binding" evidence="1">
    <location>
        <begin position="6"/>
        <end position="333"/>
    </location>
</feature>
<keyword evidence="3" id="KW-1185">Reference proteome</keyword>
<proteinExistence type="predicted"/>
<dbReference type="GO" id="GO:0071949">
    <property type="term" value="F:FAD binding"/>
    <property type="evidence" value="ECO:0007669"/>
    <property type="project" value="InterPro"/>
</dbReference>
<evidence type="ECO:0000313" key="2">
    <source>
        <dbReference type="EMBL" id="NYZ65848.1"/>
    </source>
</evidence>
<name>A0A853I574_9GAMM</name>
<dbReference type="EMBL" id="JACCKB010000008">
    <property type="protein sequence ID" value="NYZ65848.1"/>
    <property type="molecule type" value="Genomic_DNA"/>
</dbReference>
<dbReference type="AlphaFoldDB" id="A0A853I574"/>
<dbReference type="Proteomes" id="UP000569732">
    <property type="component" value="Unassembled WGS sequence"/>
</dbReference>
<protein>
    <submittedName>
        <fullName evidence="2">Tryptophan 7-halogenase</fullName>
    </submittedName>
</protein>
<gene>
    <name evidence="2" type="ORF">H0A36_07460</name>
</gene>
<dbReference type="Gene3D" id="3.50.50.60">
    <property type="entry name" value="FAD/NAD(P)-binding domain"/>
    <property type="match status" value="1"/>
</dbReference>
<dbReference type="RefSeq" id="WP_180567876.1">
    <property type="nucleotide sequence ID" value="NZ_JACCKB010000008.1"/>
</dbReference>
<accession>A0A853I574</accession>
<dbReference type="Gene3D" id="3.30.9.100">
    <property type="match status" value="1"/>
</dbReference>
<dbReference type="InterPro" id="IPR036188">
    <property type="entry name" value="FAD/NAD-bd_sf"/>
</dbReference>
<dbReference type="InterPro" id="IPR050816">
    <property type="entry name" value="Flavin-dep_Halogenase_NPB"/>
</dbReference>
<evidence type="ECO:0000313" key="3">
    <source>
        <dbReference type="Proteomes" id="UP000569732"/>
    </source>
</evidence>
<comment type="caution">
    <text evidence="2">The sequence shown here is derived from an EMBL/GenBank/DDBJ whole genome shotgun (WGS) entry which is preliminary data.</text>
</comment>
<dbReference type="InterPro" id="IPR002938">
    <property type="entry name" value="FAD-bd"/>
</dbReference>
<dbReference type="PRINTS" id="PR00420">
    <property type="entry name" value="RNGMNOXGNASE"/>
</dbReference>
<organism evidence="2 3">
    <name type="scientific">Spartinivicinus marinus</name>
    <dbReference type="NCBI Taxonomy" id="2994442"/>
    <lineage>
        <taxon>Bacteria</taxon>
        <taxon>Pseudomonadati</taxon>
        <taxon>Pseudomonadota</taxon>
        <taxon>Gammaproteobacteria</taxon>
        <taxon>Oceanospirillales</taxon>
        <taxon>Zooshikellaceae</taxon>
        <taxon>Spartinivicinus</taxon>
    </lineage>
</organism>